<dbReference type="InterPro" id="IPR047246">
    <property type="entry name" value="ThrRS_anticodon"/>
</dbReference>
<dbReference type="PROSITE" id="PS50862">
    <property type="entry name" value="AA_TRNA_LIGASE_II"/>
    <property type="match status" value="1"/>
</dbReference>
<feature type="binding site" evidence="13">
    <location>
        <position position="334"/>
    </location>
    <ligand>
        <name>Zn(2+)</name>
        <dbReference type="ChEBI" id="CHEBI:29105"/>
        <note>catalytic</note>
    </ligand>
</feature>
<feature type="region of interest" description="Catalytic" evidence="13">
    <location>
        <begin position="243"/>
        <end position="534"/>
    </location>
</feature>
<dbReference type="RefSeq" id="WP_058452642.1">
    <property type="nucleotide sequence ID" value="NZ_CAAAIB010000002.1"/>
</dbReference>
<keyword evidence="9 13" id="KW-0694">RNA-binding</keyword>
<comment type="subunit">
    <text evidence="13">Homodimer.</text>
</comment>
<dbReference type="FunFam" id="3.40.50.800:FF:000001">
    <property type="entry name" value="Threonine--tRNA ligase"/>
    <property type="match status" value="1"/>
</dbReference>
<dbReference type="Gene3D" id="3.40.50.800">
    <property type="entry name" value="Anticodon-binding domain"/>
    <property type="match status" value="1"/>
</dbReference>
<feature type="domain" description="TGS" evidence="15">
    <location>
        <begin position="1"/>
        <end position="61"/>
    </location>
</feature>
<dbReference type="Gene3D" id="3.30.930.10">
    <property type="entry name" value="Bira Bifunctional Protein, Domain 2"/>
    <property type="match status" value="1"/>
</dbReference>
<evidence type="ECO:0000256" key="4">
    <source>
        <dbReference type="ARBA" id="ARBA00022598"/>
    </source>
</evidence>
<evidence type="ECO:0000256" key="13">
    <source>
        <dbReference type="HAMAP-Rule" id="MF_00184"/>
    </source>
</evidence>
<dbReference type="GO" id="GO:0006435">
    <property type="term" value="P:threonyl-tRNA aminoacylation"/>
    <property type="evidence" value="ECO:0007669"/>
    <property type="project" value="UniProtKB-UniRule"/>
</dbReference>
<reference evidence="16 17" key="1">
    <citation type="submission" date="2015-11" db="EMBL/GenBank/DDBJ databases">
        <title>Genomic analysis of 38 Legionella species identifies large and diverse effector repertoires.</title>
        <authorList>
            <person name="Burstein D."/>
            <person name="Amaro F."/>
            <person name="Zusman T."/>
            <person name="Lifshitz Z."/>
            <person name="Cohen O."/>
            <person name="Gilbert J.A."/>
            <person name="Pupko T."/>
            <person name="Shuman H.A."/>
            <person name="Segal G."/>
        </authorList>
    </citation>
    <scope>NUCLEOTIDE SEQUENCE [LARGE SCALE GENOMIC DNA]</scope>
    <source>
        <strain evidence="16 17">PX-1-G2-E2</strain>
    </source>
</reference>
<dbReference type="STRING" id="466.Lmac_1886"/>
<evidence type="ECO:0000256" key="12">
    <source>
        <dbReference type="ARBA" id="ARBA00049515"/>
    </source>
</evidence>
<dbReference type="SUPFAM" id="SSF55186">
    <property type="entry name" value="ThrRS/AlaRS common domain"/>
    <property type="match status" value="1"/>
</dbReference>
<dbReference type="GO" id="GO:0005524">
    <property type="term" value="F:ATP binding"/>
    <property type="evidence" value="ECO:0007669"/>
    <property type="project" value="UniProtKB-UniRule"/>
</dbReference>
<comment type="cofactor">
    <cofactor evidence="13">
        <name>Zn(2+)</name>
        <dbReference type="ChEBI" id="CHEBI:29105"/>
    </cofactor>
    <text evidence="13">Binds 1 zinc ion per subunit.</text>
</comment>
<dbReference type="FunFam" id="3.30.54.20:FF:000002">
    <property type="entry name" value="Threonine--tRNA ligase"/>
    <property type="match status" value="1"/>
</dbReference>
<dbReference type="InterPro" id="IPR012676">
    <property type="entry name" value="TGS-like"/>
</dbReference>
<protein>
    <recommendedName>
        <fullName evidence="13">Threonine--tRNA ligase</fullName>
        <ecNumber evidence="13">6.1.1.3</ecNumber>
    </recommendedName>
    <alternativeName>
        <fullName evidence="13">Threonyl-tRNA synthetase</fullName>
        <shortName evidence="13">ThrRS</shortName>
    </alternativeName>
</protein>
<feature type="binding site" evidence="13">
    <location>
        <position position="511"/>
    </location>
    <ligand>
        <name>Zn(2+)</name>
        <dbReference type="ChEBI" id="CHEBI:29105"/>
        <note>catalytic</note>
    </ligand>
</feature>
<evidence type="ECO:0000259" key="14">
    <source>
        <dbReference type="PROSITE" id="PS50862"/>
    </source>
</evidence>
<dbReference type="FunFam" id="3.30.980.10:FF:000005">
    <property type="entry name" value="Threonyl-tRNA synthetase, mitochondrial"/>
    <property type="match status" value="1"/>
</dbReference>
<dbReference type="Pfam" id="PF00587">
    <property type="entry name" value="tRNA-synt_2b"/>
    <property type="match status" value="1"/>
</dbReference>
<keyword evidence="2 13" id="KW-0963">Cytoplasm</keyword>
<dbReference type="Pfam" id="PF03129">
    <property type="entry name" value="HGTP_anticodon"/>
    <property type="match status" value="1"/>
</dbReference>
<comment type="subcellular location">
    <subcellularLocation>
        <location evidence="13">Cytoplasm</location>
    </subcellularLocation>
</comment>
<feature type="binding site" evidence="13">
    <location>
        <position position="385"/>
    </location>
    <ligand>
        <name>Zn(2+)</name>
        <dbReference type="ChEBI" id="CHEBI:29105"/>
        <note>catalytic</note>
    </ligand>
</feature>
<evidence type="ECO:0000256" key="10">
    <source>
        <dbReference type="ARBA" id="ARBA00022917"/>
    </source>
</evidence>
<dbReference type="GO" id="GO:0000049">
    <property type="term" value="F:tRNA binding"/>
    <property type="evidence" value="ECO:0007669"/>
    <property type="project" value="UniProtKB-KW"/>
</dbReference>
<evidence type="ECO:0000256" key="7">
    <source>
        <dbReference type="ARBA" id="ARBA00022833"/>
    </source>
</evidence>
<evidence type="ECO:0000256" key="6">
    <source>
        <dbReference type="ARBA" id="ARBA00022741"/>
    </source>
</evidence>
<keyword evidence="11 13" id="KW-0030">Aminoacyl-tRNA synthetase</keyword>
<keyword evidence="4 13" id="KW-0436">Ligase</keyword>
<dbReference type="InterPro" id="IPR012947">
    <property type="entry name" value="tRNA_SAD"/>
</dbReference>
<dbReference type="PRINTS" id="PR01047">
    <property type="entry name" value="TRNASYNTHTHR"/>
</dbReference>
<dbReference type="PANTHER" id="PTHR11451">
    <property type="entry name" value="THREONINE-TRNA LIGASE"/>
    <property type="match status" value="1"/>
</dbReference>
<dbReference type="PANTHER" id="PTHR11451:SF44">
    <property type="entry name" value="THREONINE--TRNA LIGASE, CHLOROPLASTIC_MITOCHONDRIAL 2"/>
    <property type="match status" value="1"/>
</dbReference>
<comment type="similarity">
    <text evidence="1 13">Belongs to the class-II aminoacyl-tRNA synthetase family.</text>
</comment>
<dbReference type="Pfam" id="PF02824">
    <property type="entry name" value="TGS"/>
    <property type="match status" value="1"/>
</dbReference>
<dbReference type="GO" id="GO:0004829">
    <property type="term" value="F:threonine-tRNA ligase activity"/>
    <property type="evidence" value="ECO:0007669"/>
    <property type="project" value="UniProtKB-UniRule"/>
</dbReference>
<comment type="catalytic activity">
    <reaction evidence="12 13">
        <text>tRNA(Thr) + L-threonine + ATP = L-threonyl-tRNA(Thr) + AMP + diphosphate + H(+)</text>
        <dbReference type="Rhea" id="RHEA:24624"/>
        <dbReference type="Rhea" id="RHEA-COMP:9670"/>
        <dbReference type="Rhea" id="RHEA-COMP:9704"/>
        <dbReference type="ChEBI" id="CHEBI:15378"/>
        <dbReference type="ChEBI" id="CHEBI:30616"/>
        <dbReference type="ChEBI" id="CHEBI:33019"/>
        <dbReference type="ChEBI" id="CHEBI:57926"/>
        <dbReference type="ChEBI" id="CHEBI:78442"/>
        <dbReference type="ChEBI" id="CHEBI:78534"/>
        <dbReference type="ChEBI" id="CHEBI:456215"/>
        <dbReference type="EC" id="6.1.1.3"/>
    </reaction>
</comment>
<accession>A0A0W0VZY6</accession>
<dbReference type="FunFam" id="3.10.20.30:FF:000005">
    <property type="entry name" value="Threonine--tRNA ligase"/>
    <property type="match status" value="1"/>
</dbReference>
<sequence>MPNIKLPDGNVKHFEHPITIHDVAQSISPSLAKAALAGRVNGQLVDTSYTLSHDCELVIITEKQEKDSLEVIRHSTAHLLAQAVKSLFPNAQVTIGPVIEDGFYYDFAFGRPFTPEDLERIEEKMQELAKADFPITRRELPRDEAVEYFRSLGEEYKAKIIADIPAGEVISLYKQGDFEDLCRGPHVPSTGRLKAFKLTKVAGAYWRGDARNEMLQRIYGTAWADKKALADYLHRLEEAEKRDHRKLGKALDFFHFQDIAPGMVFWHPKGWTVYKLLEQYMRDRLVDFGYQEIRTPQLVDKVLWEKSGHWENFREEMFVTETENRQYAVKPMNCPCHVQIYNQGLRSYRDLPMRLAEFGNCHRCEPSGALHGLMRVRNMVQDDAHIFCTEEQIQSEVAMMLELVKSVYADFGFTEIKYRLALRPEKRVGSDAVWEKAENALKEAMSSHSIKWIDAPGEGAFYGPKIECSLADCLGRIWQCGTIQVDFSMPERLGAQYVAEDGSKQTPVMLHRAILGSLERFMGILIEHYAGRLPLWLAPLQVSVLTISDKQHDFAQKVTNILQKQGIRANFDLRNEKIGFKIREHTLQKVPYLLVIGDKEVEKNAVAVRTREGNDLGVMSVDTICDVLDKEIAAKGRVKND</sequence>
<dbReference type="InterPro" id="IPR036621">
    <property type="entry name" value="Anticodon-bd_dom_sf"/>
</dbReference>
<keyword evidence="3 13" id="KW-0820">tRNA-binding</keyword>
<dbReference type="InterPro" id="IPR002320">
    <property type="entry name" value="Thr-tRNA-ligase_IIa"/>
</dbReference>
<dbReference type="AlphaFoldDB" id="A0A0W0VZY6"/>
<dbReference type="FunFam" id="3.30.930.10:FF:000002">
    <property type="entry name" value="Threonine--tRNA ligase"/>
    <property type="match status" value="1"/>
</dbReference>
<dbReference type="CDD" id="cd00771">
    <property type="entry name" value="ThrRS_core"/>
    <property type="match status" value="1"/>
</dbReference>
<dbReference type="PROSITE" id="PS51880">
    <property type="entry name" value="TGS"/>
    <property type="match status" value="1"/>
</dbReference>
<dbReference type="InterPro" id="IPR045864">
    <property type="entry name" value="aa-tRNA-synth_II/BPL/LPL"/>
</dbReference>
<dbReference type="OrthoDB" id="9802304at2"/>
<dbReference type="Gene3D" id="3.30.54.20">
    <property type="match status" value="1"/>
</dbReference>
<evidence type="ECO:0000256" key="2">
    <source>
        <dbReference type="ARBA" id="ARBA00022490"/>
    </source>
</evidence>
<evidence type="ECO:0000259" key="15">
    <source>
        <dbReference type="PROSITE" id="PS51880"/>
    </source>
</evidence>
<dbReference type="EC" id="6.1.1.3" evidence="13"/>
<dbReference type="NCBIfam" id="TIGR00418">
    <property type="entry name" value="thrS"/>
    <property type="match status" value="1"/>
</dbReference>
<dbReference type="SUPFAM" id="SSF55681">
    <property type="entry name" value="Class II aaRS and biotin synthetases"/>
    <property type="match status" value="1"/>
</dbReference>
<keyword evidence="17" id="KW-1185">Reference proteome</keyword>
<dbReference type="InterPro" id="IPR004154">
    <property type="entry name" value="Anticodon-bd"/>
</dbReference>
<evidence type="ECO:0000256" key="9">
    <source>
        <dbReference type="ARBA" id="ARBA00022884"/>
    </source>
</evidence>
<evidence type="ECO:0000313" key="16">
    <source>
        <dbReference type="EMBL" id="KTD25522.1"/>
    </source>
</evidence>
<evidence type="ECO:0000256" key="5">
    <source>
        <dbReference type="ARBA" id="ARBA00022723"/>
    </source>
</evidence>
<dbReference type="InterPro" id="IPR018163">
    <property type="entry name" value="Thr/Ala-tRNA-synth_IIc_edit"/>
</dbReference>
<dbReference type="HAMAP" id="MF_00184">
    <property type="entry name" value="Thr_tRNA_synth"/>
    <property type="match status" value="1"/>
</dbReference>
<dbReference type="CDD" id="cd00860">
    <property type="entry name" value="ThrRS_anticodon"/>
    <property type="match status" value="1"/>
</dbReference>
<evidence type="ECO:0000256" key="1">
    <source>
        <dbReference type="ARBA" id="ARBA00008226"/>
    </source>
</evidence>
<dbReference type="InterPro" id="IPR012675">
    <property type="entry name" value="Beta-grasp_dom_sf"/>
</dbReference>
<dbReference type="GO" id="GO:0005737">
    <property type="term" value="C:cytoplasm"/>
    <property type="evidence" value="ECO:0007669"/>
    <property type="project" value="UniProtKB-SubCell"/>
</dbReference>
<keyword evidence="8 13" id="KW-0067">ATP-binding</keyword>
<evidence type="ECO:0000313" key="17">
    <source>
        <dbReference type="Proteomes" id="UP000054908"/>
    </source>
</evidence>
<dbReference type="PATRIC" id="fig|466.6.peg.1990"/>
<dbReference type="SUPFAM" id="SSF81271">
    <property type="entry name" value="TGS-like"/>
    <property type="match status" value="1"/>
</dbReference>
<comment type="caution">
    <text evidence="16">The sequence shown here is derived from an EMBL/GenBank/DDBJ whole genome shotgun (WGS) entry which is preliminary data.</text>
</comment>
<dbReference type="Proteomes" id="UP000054908">
    <property type="component" value="Unassembled WGS sequence"/>
</dbReference>
<evidence type="ECO:0000256" key="8">
    <source>
        <dbReference type="ARBA" id="ARBA00022840"/>
    </source>
</evidence>
<evidence type="ECO:0000256" key="11">
    <source>
        <dbReference type="ARBA" id="ARBA00023146"/>
    </source>
</evidence>
<keyword evidence="5 13" id="KW-0479">Metal-binding</keyword>
<gene>
    <name evidence="13 16" type="primary">thrS</name>
    <name evidence="16" type="ORF">Lmac_1886</name>
</gene>
<dbReference type="InterPro" id="IPR033728">
    <property type="entry name" value="ThrRS_core"/>
</dbReference>
<evidence type="ECO:0000256" key="3">
    <source>
        <dbReference type="ARBA" id="ARBA00022555"/>
    </source>
</evidence>
<dbReference type="Gene3D" id="3.30.980.10">
    <property type="entry name" value="Threonyl-trna Synthetase, Chain A, domain 2"/>
    <property type="match status" value="1"/>
</dbReference>
<keyword evidence="10 13" id="KW-0648">Protein biosynthesis</keyword>
<dbReference type="SMART" id="SM00863">
    <property type="entry name" value="tRNA_SAD"/>
    <property type="match status" value="1"/>
</dbReference>
<keyword evidence="7 13" id="KW-0862">Zinc</keyword>
<dbReference type="Gene3D" id="3.10.20.30">
    <property type="match status" value="1"/>
</dbReference>
<dbReference type="CDD" id="cd01667">
    <property type="entry name" value="TGS_ThrRS"/>
    <property type="match status" value="1"/>
</dbReference>
<dbReference type="EMBL" id="LNYL01000044">
    <property type="protein sequence ID" value="KTD25522.1"/>
    <property type="molecule type" value="Genomic_DNA"/>
</dbReference>
<dbReference type="InterPro" id="IPR002314">
    <property type="entry name" value="aa-tRNA-synt_IIb"/>
</dbReference>
<feature type="domain" description="Aminoacyl-transfer RNA synthetases class-II family profile" evidence="14">
    <location>
        <begin position="262"/>
        <end position="534"/>
    </location>
</feature>
<dbReference type="SUPFAM" id="SSF52954">
    <property type="entry name" value="Class II aaRS ABD-related"/>
    <property type="match status" value="1"/>
</dbReference>
<dbReference type="InterPro" id="IPR006195">
    <property type="entry name" value="aa-tRNA-synth_II"/>
</dbReference>
<organism evidence="16 17">
    <name type="scientific">Legionella maceachernii</name>
    <dbReference type="NCBI Taxonomy" id="466"/>
    <lineage>
        <taxon>Bacteria</taxon>
        <taxon>Pseudomonadati</taxon>
        <taxon>Pseudomonadota</taxon>
        <taxon>Gammaproteobacteria</taxon>
        <taxon>Legionellales</taxon>
        <taxon>Legionellaceae</taxon>
        <taxon>Legionella</taxon>
    </lineage>
</organism>
<name>A0A0W0VZY6_9GAMM</name>
<keyword evidence="6 13" id="KW-0547">Nucleotide-binding</keyword>
<dbReference type="InterPro" id="IPR004095">
    <property type="entry name" value="TGS"/>
</dbReference>
<dbReference type="GO" id="GO:0046872">
    <property type="term" value="F:metal ion binding"/>
    <property type="evidence" value="ECO:0007669"/>
    <property type="project" value="UniProtKB-KW"/>
</dbReference>
<dbReference type="Pfam" id="PF07973">
    <property type="entry name" value="tRNA_SAD"/>
    <property type="match status" value="1"/>
</dbReference>
<proteinExistence type="inferred from homology"/>